<dbReference type="InterPro" id="IPR037026">
    <property type="entry name" value="Vgr_OB-fold_dom_sf"/>
</dbReference>
<protein>
    <submittedName>
        <fullName evidence="2">Phage baseplate assembly protein V</fullName>
    </submittedName>
</protein>
<evidence type="ECO:0000259" key="1">
    <source>
        <dbReference type="Pfam" id="PF04717"/>
    </source>
</evidence>
<evidence type="ECO:0000313" key="2">
    <source>
        <dbReference type="EMBL" id="MBB4266892.1"/>
    </source>
</evidence>
<accession>A0A7W6REL9</accession>
<feature type="domain" description="Gp5/Type VI secretion system Vgr protein OB-fold" evidence="1">
    <location>
        <begin position="26"/>
        <end position="92"/>
    </location>
</feature>
<evidence type="ECO:0000313" key="3">
    <source>
        <dbReference type="Proteomes" id="UP000554286"/>
    </source>
</evidence>
<dbReference type="AlphaFoldDB" id="A0A7W6REL9"/>
<organism evidence="2 3">
    <name type="scientific">Roseospira visakhapatnamensis</name>
    <dbReference type="NCBI Taxonomy" id="390880"/>
    <lineage>
        <taxon>Bacteria</taxon>
        <taxon>Pseudomonadati</taxon>
        <taxon>Pseudomonadota</taxon>
        <taxon>Alphaproteobacteria</taxon>
        <taxon>Rhodospirillales</taxon>
        <taxon>Rhodospirillaceae</taxon>
        <taxon>Roseospira</taxon>
    </lineage>
</organism>
<dbReference type="Pfam" id="PF04717">
    <property type="entry name" value="Phage_base_V"/>
    <property type="match status" value="1"/>
</dbReference>
<sequence>MADALAGGRGFGQAEANRRIANTVRLGRVVALDPGAARIKVQAGGNVTAWLPWTAGRAGPDRDWAAPEPGEQVLVLAPSGDLAQAVVVPGIYQARHPAPGDRADLRRTVFQDGTIQEYDRAAHAHRLDLSASGGSATVVSGDAELKLTPEAITLTVGGVRLTVSAAGVEIAGDVTVKGSIHASGTIIDDSGNTNHHTH</sequence>
<proteinExistence type="predicted"/>
<reference evidence="2 3" key="1">
    <citation type="submission" date="2020-08" db="EMBL/GenBank/DDBJ databases">
        <title>Genome sequencing of Purple Non-Sulfur Bacteria from various extreme environments.</title>
        <authorList>
            <person name="Mayer M."/>
        </authorList>
    </citation>
    <scope>NUCLEOTIDE SEQUENCE [LARGE SCALE GENOMIC DNA]</scope>
    <source>
        <strain evidence="2 3">JA131</strain>
    </source>
</reference>
<dbReference type="InterPro" id="IPR013046">
    <property type="entry name" value="GpV/Gp45"/>
</dbReference>
<dbReference type="RefSeq" id="WP_184045748.1">
    <property type="nucleotide sequence ID" value="NZ_JACIGK010000018.1"/>
</dbReference>
<dbReference type="Proteomes" id="UP000554286">
    <property type="component" value="Unassembled WGS sequence"/>
</dbReference>
<keyword evidence="3" id="KW-1185">Reference proteome</keyword>
<name>A0A7W6REL9_9PROT</name>
<dbReference type="Gene3D" id="6.20.150.10">
    <property type="match status" value="1"/>
</dbReference>
<dbReference type="NCBIfam" id="TIGR01644">
    <property type="entry name" value="phage_P2_V"/>
    <property type="match status" value="1"/>
</dbReference>
<comment type="caution">
    <text evidence="2">The sequence shown here is derived from an EMBL/GenBank/DDBJ whole genome shotgun (WGS) entry which is preliminary data.</text>
</comment>
<gene>
    <name evidence="2" type="ORF">GGD89_002528</name>
</gene>
<dbReference type="Gene3D" id="2.40.50.230">
    <property type="entry name" value="Gp5 N-terminal domain"/>
    <property type="match status" value="1"/>
</dbReference>
<dbReference type="InterPro" id="IPR006531">
    <property type="entry name" value="Gp5/Vgr_OB"/>
</dbReference>
<dbReference type="EMBL" id="JACIGK010000018">
    <property type="protein sequence ID" value="MBB4266892.1"/>
    <property type="molecule type" value="Genomic_DNA"/>
</dbReference>